<organism evidence="1 2">
    <name type="scientific">Bacteroides stercoris</name>
    <dbReference type="NCBI Taxonomy" id="46506"/>
    <lineage>
        <taxon>Bacteria</taxon>
        <taxon>Pseudomonadati</taxon>
        <taxon>Bacteroidota</taxon>
        <taxon>Bacteroidia</taxon>
        <taxon>Bacteroidales</taxon>
        <taxon>Bacteroidaceae</taxon>
        <taxon>Bacteroides</taxon>
    </lineage>
</organism>
<evidence type="ECO:0000313" key="1">
    <source>
        <dbReference type="EMBL" id="RHF76944.1"/>
    </source>
</evidence>
<dbReference type="RefSeq" id="WP_117984591.1">
    <property type="nucleotide sequence ID" value="NZ_QRHJ01000009.1"/>
</dbReference>
<evidence type="ECO:0000313" key="2">
    <source>
        <dbReference type="Proteomes" id="UP000283762"/>
    </source>
</evidence>
<dbReference type="AlphaFoldDB" id="A0A414Q823"/>
<proteinExistence type="predicted"/>
<dbReference type="EMBL" id="QRHJ01000009">
    <property type="protein sequence ID" value="RHF76944.1"/>
    <property type="molecule type" value="Genomic_DNA"/>
</dbReference>
<protein>
    <submittedName>
        <fullName evidence="1">Uncharacterized protein</fullName>
    </submittedName>
</protein>
<name>A0A414Q823_BACSE</name>
<reference evidence="1 2" key="1">
    <citation type="submission" date="2018-08" db="EMBL/GenBank/DDBJ databases">
        <title>A genome reference for cultivated species of the human gut microbiota.</title>
        <authorList>
            <person name="Zou Y."/>
            <person name="Xue W."/>
            <person name="Luo G."/>
        </authorList>
    </citation>
    <scope>NUCLEOTIDE SEQUENCE [LARGE SCALE GENOMIC DNA]</scope>
    <source>
        <strain evidence="1 2">AM25-16</strain>
    </source>
</reference>
<comment type="caution">
    <text evidence="1">The sequence shown here is derived from an EMBL/GenBank/DDBJ whole genome shotgun (WGS) entry which is preliminary data.</text>
</comment>
<gene>
    <name evidence="1" type="ORF">DW668_04985</name>
</gene>
<dbReference type="Proteomes" id="UP000283762">
    <property type="component" value="Unassembled WGS sequence"/>
</dbReference>
<sequence>MSPYVITSAVLITYDGKKIPLENIESEIMTRPIQLTKERILDAFSMMKDKPVDVELKIKHI</sequence>
<accession>A0A414Q823</accession>